<comment type="caution">
    <text evidence="11">The sequence shown here is derived from an EMBL/GenBank/DDBJ whole genome shotgun (WGS) entry which is preliminary data.</text>
</comment>
<name>A0A7C5V5C7_9FIRM</name>
<feature type="active site" description="Proton acceptor" evidence="9">
    <location>
        <position position="59"/>
    </location>
</feature>
<dbReference type="AlphaFoldDB" id="A0A7C5V5C7"/>
<evidence type="ECO:0000256" key="10">
    <source>
        <dbReference type="RuleBase" id="RU003662"/>
    </source>
</evidence>
<dbReference type="CDD" id="cd04724">
    <property type="entry name" value="Tryptophan_synthase_alpha"/>
    <property type="match status" value="1"/>
</dbReference>
<evidence type="ECO:0000256" key="7">
    <source>
        <dbReference type="ARBA" id="ARBA00023239"/>
    </source>
</evidence>
<dbReference type="InterPro" id="IPR011060">
    <property type="entry name" value="RibuloseP-bd_barrel"/>
</dbReference>
<dbReference type="EC" id="4.2.1.20" evidence="9"/>
<dbReference type="InterPro" id="IPR018204">
    <property type="entry name" value="Trp_synthase_alpha_AS"/>
</dbReference>
<comment type="function">
    <text evidence="1 9">The alpha subunit is responsible for the aldol cleavage of indoleglycerol phosphate to indole and glyceraldehyde 3-phosphate.</text>
</comment>
<dbReference type="GO" id="GO:0004834">
    <property type="term" value="F:tryptophan synthase activity"/>
    <property type="evidence" value="ECO:0007669"/>
    <property type="project" value="UniProtKB-UniRule"/>
</dbReference>
<evidence type="ECO:0000256" key="8">
    <source>
        <dbReference type="ARBA" id="ARBA00049047"/>
    </source>
</evidence>
<dbReference type="EMBL" id="DRUZ01000082">
    <property type="protein sequence ID" value="HHS02188.1"/>
    <property type="molecule type" value="Genomic_DNA"/>
</dbReference>
<comment type="subunit">
    <text evidence="3 9">Tetramer of two alpha and two beta chains.</text>
</comment>
<dbReference type="NCBIfam" id="TIGR00262">
    <property type="entry name" value="trpA"/>
    <property type="match status" value="1"/>
</dbReference>
<comment type="similarity">
    <text evidence="9 10">Belongs to the TrpA family.</text>
</comment>
<dbReference type="InterPro" id="IPR013785">
    <property type="entry name" value="Aldolase_TIM"/>
</dbReference>
<dbReference type="PANTHER" id="PTHR43406:SF1">
    <property type="entry name" value="TRYPTOPHAN SYNTHASE ALPHA CHAIN, CHLOROPLASTIC"/>
    <property type="match status" value="1"/>
</dbReference>
<comment type="catalytic activity">
    <reaction evidence="8 9">
        <text>(1S,2R)-1-C-(indol-3-yl)glycerol 3-phosphate + L-serine = D-glyceraldehyde 3-phosphate + L-tryptophan + H2O</text>
        <dbReference type="Rhea" id="RHEA:10532"/>
        <dbReference type="ChEBI" id="CHEBI:15377"/>
        <dbReference type="ChEBI" id="CHEBI:33384"/>
        <dbReference type="ChEBI" id="CHEBI:57912"/>
        <dbReference type="ChEBI" id="CHEBI:58866"/>
        <dbReference type="ChEBI" id="CHEBI:59776"/>
        <dbReference type="EC" id="4.2.1.20"/>
    </reaction>
</comment>
<dbReference type="PANTHER" id="PTHR43406">
    <property type="entry name" value="TRYPTOPHAN SYNTHASE, ALPHA CHAIN"/>
    <property type="match status" value="1"/>
</dbReference>
<dbReference type="HAMAP" id="MF_00131">
    <property type="entry name" value="Trp_synth_alpha"/>
    <property type="match status" value="1"/>
</dbReference>
<keyword evidence="7 9" id="KW-0456">Lyase</keyword>
<feature type="active site" description="Proton acceptor" evidence="9">
    <location>
        <position position="48"/>
    </location>
</feature>
<proteinExistence type="inferred from homology"/>
<keyword evidence="4 9" id="KW-0028">Amino-acid biosynthesis</keyword>
<dbReference type="UniPathway" id="UPA00035">
    <property type="reaction ID" value="UER00044"/>
</dbReference>
<sequence length="256" mass="28981">MNLIDERFEKLKKEGKKAFIGYVTFGYPSFEETLDYIKLVYSYVDILEIGFPFSDPIADGEIIQKASNKALSEGVKLNHLLESIEKFKKDKPVVLMLYANIIYRKGIDRFFENCKSCGVDGVIIPDVSFEESFEFKEVAEKFGIVYIDLVSISSLERAKMIAKQAKGFLYCVSRKGVTGFKGQIDDRIFTFLKELKTVTSTPLAVGFGIKSKEDVQKFKDFTDGIVIGSAIITKIDEGKDKLEDFLKEISESLKDK</sequence>
<dbReference type="Pfam" id="PF00290">
    <property type="entry name" value="Trp_syntA"/>
    <property type="match status" value="1"/>
</dbReference>
<keyword evidence="6 9" id="KW-0057">Aromatic amino acid biosynthesis</keyword>
<evidence type="ECO:0000313" key="11">
    <source>
        <dbReference type="EMBL" id="HHS02188.1"/>
    </source>
</evidence>
<evidence type="ECO:0000256" key="6">
    <source>
        <dbReference type="ARBA" id="ARBA00023141"/>
    </source>
</evidence>
<reference evidence="11" key="1">
    <citation type="journal article" date="2020" name="mSystems">
        <title>Genome- and Community-Level Interaction Insights into Carbon Utilization and Element Cycling Functions of Hydrothermarchaeota in Hydrothermal Sediment.</title>
        <authorList>
            <person name="Zhou Z."/>
            <person name="Liu Y."/>
            <person name="Xu W."/>
            <person name="Pan J."/>
            <person name="Luo Z.H."/>
            <person name="Li M."/>
        </authorList>
    </citation>
    <scope>NUCLEOTIDE SEQUENCE [LARGE SCALE GENOMIC DNA]</scope>
    <source>
        <strain evidence="11">SpSt-102</strain>
    </source>
</reference>
<dbReference type="GO" id="GO:0005829">
    <property type="term" value="C:cytosol"/>
    <property type="evidence" value="ECO:0007669"/>
    <property type="project" value="TreeGrafter"/>
</dbReference>
<gene>
    <name evidence="9" type="primary">trpA</name>
    <name evidence="11" type="ORF">ENL71_06775</name>
</gene>
<evidence type="ECO:0000256" key="4">
    <source>
        <dbReference type="ARBA" id="ARBA00022605"/>
    </source>
</evidence>
<evidence type="ECO:0000256" key="3">
    <source>
        <dbReference type="ARBA" id="ARBA00011270"/>
    </source>
</evidence>
<evidence type="ECO:0000256" key="5">
    <source>
        <dbReference type="ARBA" id="ARBA00022822"/>
    </source>
</evidence>
<comment type="pathway">
    <text evidence="2 9">Amino-acid biosynthesis; L-tryptophan biosynthesis; L-tryptophan from chorismate: step 5/5.</text>
</comment>
<evidence type="ECO:0000256" key="2">
    <source>
        <dbReference type="ARBA" id="ARBA00004733"/>
    </source>
</evidence>
<dbReference type="SUPFAM" id="SSF51366">
    <property type="entry name" value="Ribulose-phoshate binding barrel"/>
    <property type="match status" value="1"/>
</dbReference>
<dbReference type="PROSITE" id="PS00167">
    <property type="entry name" value="TRP_SYNTHASE_ALPHA"/>
    <property type="match status" value="1"/>
</dbReference>
<dbReference type="FunFam" id="3.20.20.70:FF:000037">
    <property type="entry name" value="Tryptophan synthase alpha chain"/>
    <property type="match status" value="1"/>
</dbReference>
<keyword evidence="5 9" id="KW-0822">Tryptophan biosynthesis</keyword>
<dbReference type="InterPro" id="IPR002028">
    <property type="entry name" value="Trp_synthase_suA"/>
</dbReference>
<organism evidence="11">
    <name type="scientific">Caldicellulosiruptor owensensis</name>
    <dbReference type="NCBI Taxonomy" id="55205"/>
    <lineage>
        <taxon>Bacteria</taxon>
        <taxon>Bacillati</taxon>
        <taxon>Bacillota</taxon>
        <taxon>Bacillota incertae sedis</taxon>
        <taxon>Caldicellulosiruptorales</taxon>
        <taxon>Caldicellulosiruptoraceae</taxon>
        <taxon>Caldicellulosiruptor</taxon>
    </lineage>
</organism>
<protein>
    <recommendedName>
        <fullName evidence="9">Tryptophan synthase alpha chain</fullName>
        <ecNumber evidence="9">4.2.1.20</ecNumber>
    </recommendedName>
</protein>
<dbReference type="Gene3D" id="3.20.20.70">
    <property type="entry name" value="Aldolase class I"/>
    <property type="match status" value="1"/>
</dbReference>
<evidence type="ECO:0000256" key="9">
    <source>
        <dbReference type="HAMAP-Rule" id="MF_00131"/>
    </source>
</evidence>
<accession>A0A7C5V5C7</accession>
<evidence type="ECO:0000256" key="1">
    <source>
        <dbReference type="ARBA" id="ARBA00003365"/>
    </source>
</evidence>